<dbReference type="Pfam" id="PF01261">
    <property type="entry name" value="AP_endonuc_2"/>
    <property type="match status" value="1"/>
</dbReference>
<dbReference type="EMBL" id="QGMY01000005">
    <property type="protein sequence ID" value="PWR72985.1"/>
    <property type="molecule type" value="Genomic_DNA"/>
</dbReference>
<dbReference type="Proteomes" id="UP000245657">
    <property type="component" value="Unassembled WGS sequence"/>
</dbReference>
<gene>
    <name evidence="2" type="ORF">DK846_05765</name>
</gene>
<name>A0A2V2N3A5_9EURY</name>
<dbReference type="SUPFAM" id="SSF51658">
    <property type="entry name" value="Xylose isomerase-like"/>
    <property type="match status" value="1"/>
</dbReference>
<keyword evidence="3" id="KW-1185">Reference proteome</keyword>
<dbReference type="RefSeq" id="WP_109967990.1">
    <property type="nucleotide sequence ID" value="NZ_CP176093.1"/>
</dbReference>
<evidence type="ECO:0000259" key="1">
    <source>
        <dbReference type="Pfam" id="PF01261"/>
    </source>
</evidence>
<evidence type="ECO:0000313" key="2">
    <source>
        <dbReference type="EMBL" id="PWR72985.1"/>
    </source>
</evidence>
<protein>
    <submittedName>
        <fullName evidence="2">Xylose isomerase</fullName>
    </submittedName>
</protein>
<proteinExistence type="predicted"/>
<keyword evidence="2" id="KW-0413">Isomerase</keyword>
<dbReference type="InterPro" id="IPR036237">
    <property type="entry name" value="Xyl_isomerase-like_sf"/>
</dbReference>
<dbReference type="GO" id="GO:0016853">
    <property type="term" value="F:isomerase activity"/>
    <property type="evidence" value="ECO:0007669"/>
    <property type="project" value="UniProtKB-KW"/>
</dbReference>
<dbReference type="Gene3D" id="3.20.20.150">
    <property type="entry name" value="Divalent-metal-dependent TIM barrel enzymes"/>
    <property type="match status" value="1"/>
</dbReference>
<organism evidence="2 3">
    <name type="scientific">Methanospirillum lacunae</name>
    <dbReference type="NCBI Taxonomy" id="668570"/>
    <lineage>
        <taxon>Archaea</taxon>
        <taxon>Methanobacteriati</taxon>
        <taxon>Methanobacteriota</taxon>
        <taxon>Stenosarchaea group</taxon>
        <taxon>Methanomicrobia</taxon>
        <taxon>Methanomicrobiales</taxon>
        <taxon>Methanospirillaceae</taxon>
        <taxon>Methanospirillum</taxon>
    </lineage>
</organism>
<comment type="caution">
    <text evidence="2">The sequence shown here is derived from an EMBL/GenBank/DDBJ whole genome shotgun (WGS) entry which is preliminary data.</text>
</comment>
<dbReference type="OrthoDB" id="372143at2157"/>
<reference evidence="2 3" key="1">
    <citation type="submission" date="2018-05" db="EMBL/GenBank/DDBJ databases">
        <title>Draft genome of Methanospirillum lacunae Ki8-1.</title>
        <authorList>
            <person name="Dueholm M.S."/>
            <person name="Nielsen P.H."/>
            <person name="Bakmann L.F."/>
            <person name="Otzen D.E."/>
        </authorList>
    </citation>
    <scope>NUCLEOTIDE SEQUENCE [LARGE SCALE GENOMIC DNA]</scope>
    <source>
        <strain evidence="2 3">Ki8-1</strain>
    </source>
</reference>
<feature type="domain" description="Xylose isomerase-like TIM barrel" evidence="1">
    <location>
        <begin position="56"/>
        <end position="222"/>
    </location>
</feature>
<dbReference type="AlphaFoldDB" id="A0A2V2N3A5"/>
<dbReference type="InterPro" id="IPR013022">
    <property type="entry name" value="Xyl_isomerase-like_TIM-brl"/>
</dbReference>
<sequence length="240" mass="26615">MLWISTRCLKDSPLEVTLENLGSLTRGVEIIDGGVHRIPSVSLLESFPYRYSIRLPQFDINLSSILEPVRQASVAVVIERFTLAAEVNADVIVNPGYLTSLSEFAQARKQLSRSSRDLIQAADEYGVRFLIRNTGRWAHYLLRTPEDLGMVSQVPLALDIGHAHVNGCLPQFLHDGASRYMYLYDCKGISEEHQEIGKGSINFSTIATAMYAHGAQGVVDVPTYRGAYNSVRALREFGIG</sequence>
<accession>A0A2V2N3A5</accession>
<evidence type="ECO:0000313" key="3">
    <source>
        <dbReference type="Proteomes" id="UP000245657"/>
    </source>
</evidence>
<dbReference type="GeneID" id="97548916"/>